<gene>
    <name evidence="3" type="ORF">CPAG_03601</name>
</gene>
<keyword evidence="2" id="KW-0812">Transmembrane</keyword>
<name>A0A0J6F2Y9_COCPO</name>
<reference evidence="4" key="3">
    <citation type="journal article" date="2010" name="Genome Res.">
        <title>Population genomic sequencing of Coccidioides fungi reveals recent hybridization and transposon control.</title>
        <authorList>
            <person name="Neafsey D.E."/>
            <person name="Barker B.M."/>
            <person name="Sharpton T.J."/>
            <person name="Stajich J.E."/>
            <person name="Park D.J."/>
            <person name="Whiston E."/>
            <person name="Hung C.-Y."/>
            <person name="McMahan C."/>
            <person name="White J."/>
            <person name="Sykes S."/>
            <person name="Heiman D."/>
            <person name="Young S."/>
            <person name="Zeng Q."/>
            <person name="Abouelleil A."/>
            <person name="Aftuck L."/>
            <person name="Bessette D."/>
            <person name="Brown A."/>
            <person name="FitzGerald M."/>
            <person name="Lui A."/>
            <person name="Macdonald J.P."/>
            <person name="Priest M."/>
            <person name="Orbach M.J."/>
            <person name="Galgiani J.N."/>
            <person name="Kirkland T.N."/>
            <person name="Cole G.T."/>
            <person name="Birren B.W."/>
            <person name="Henn M.R."/>
            <person name="Taylor J.W."/>
            <person name="Rounsley S.D."/>
        </authorList>
    </citation>
    <scope>NUCLEOTIDE SEQUENCE [LARGE SCALE GENOMIC DNA]</scope>
    <source>
        <strain evidence="4">RMSCC 3488</strain>
    </source>
</reference>
<reference evidence="3 4" key="1">
    <citation type="submission" date="2007-06" db="EMBL/GenBank/DDBJ databases">
        <title>The Genome Sequence of Coccidioides posadasii RMSCC_3488.</title>
        <authorList>
            <consortium name="Coccidioides Genome Resources Consortium"/>
            <consortium name="The Broad Institute Genome Sequencing Platform"/>
            <person name="Henn M.R."/>
            <person name="Sykes S."/>
            <person name="Young S."/>
            <person name="Jaffe D."/>
            <person name="Berlin A."/>
            <person name="Alvarez P."/>
            <person name="Butler J."/>
            <person name="Gnerre S."/>
            <person name="Grabherr M."/>
            <person name="Mauceli E."/>
            <person name="Brockman W."/>
            <person name="Kodira C."/>
            <person name="Alvarado L."/>
            <person name="Zeng Q."/>
            <person name="Crawford M."/>
            <person name="Antoine C."/>
            <person name="Devon K."/>
            <person name="Galgiani J."/>
            <person name="Orsborn K."/>
            <person name="Lewis M.L."/>
            <person name="Nusbaum C."/>
            <person name="Galagan J."/>
            <person name="Birren B."/>
        </authorList>
    </citation>
    <scope>NUCLEOTIDE SEQUENCE [LARGE SCALE GENOMIC DNA]</scope>
    <source>
        <strain evidence="3 4">RMSCC 3488</strain>
    </source>
</reference>
<dbReference type="EMBL" id="DS268110">
    <property type="protein sequence ID" value="KMM67266.1"/>
    <property type="molecule type" value="Genomic_DNA"/>
</dbReference>
<sequence length="631" mass="69262">MPCPKLTPLQARFAACLAATLFLIFLYLIPLNIRFAYAIDVDSIIREDHNHPIILDLDTPFGVAELGAQEHPDVLAKEDLHQNVSLVRRAPEGVDALANNAPRLKNIRMGETQYWMIPKDVLTGPKSPRSPGLPTVVQPKNEEPEADGILFERERKRDGGLSRRSTTVYVTLNTCIQPSLNATQRSDDSSPPQLQLFYSEDGSVKEPGPDTPEVLSIDFDDGYASAEIQADGDVYIGVFAPTHPRYRGMYNYEVAASVDAPFHSVEPDTPFLYFVDSDSQAALLQTNATTAAKPGDESYKEWMKLDPPPFTMFAHNMNSSDIFGIQKSYCGLSKNAQMSRIGGSLKTGMTNRGLTPKEQFYITGLNRSSGYYGILAMEGNSTASGNGVVGGGGKVWKTMNFTTKSDNNCAVVYDLKFCSEVAYAVPSNPALNVSQLMKLYDDHAAKLYKNFSYSLQQIPCNASSSSKYSLARDCDDCASAYKQWLCAVTIPRCHDFSSSLSFLRPRNTGQNFLNGSILPDDHPLRQNVLTNASRNPLIDEEIKPGPYNEVLPCRELCYDLAQSCPSALGFGCPTNKWLNYSYGIMSDNGDVTCSYLGAAYFMRNGALSIAQAGASMGLLGLGFWCLVWGLV</sequence>
<evidence type="ECO:0000256" key="1">
    <source>
        <dbReference type="SAM" id="MobiDB-lite"/>
    </source>
</evidence>
<organism evidence="3 4">
    <name type="scientific">Coccidioides posadasii RMSCC 3488</name>
    <dbReference type="NCBI Taxonomy" id="454284"/>
    <lineage>
        <taxon>Eukaryota</taxon>
        <taxon>Fungi</taxon>
        <taxon>Dikarya</taxon>
        <taxon>Ascomycota</taxon>
        <taxon>Pezizomycotina</taxon>
        <taxon>Eurotiomycetes</taxon>
        <taxon>Eurotiomycetidae</taxon>
        <taxon>Onygenales</taxon>
        <taxon>Onygenaceae</taxon>
        <taxon>Coccidioides</taxon>
    </lineage>
</organism>
<dbReference type="PANTHER" id="PTHR39142:SF1">
    <property type="entry name" value="AEL197CP"/>
    <property type="match status" value="1"/>
</dbReference>
<dbReference type="GO" id="GO:0098703">
    <property type="term" value="P:calcium ion import across plasma membrane"/>
    <property type="evidence" value="ECO:0007669"/>
    <property type="project" value="InterPro"/>
</dbReference>
<feature type="region of interest" description="Disordered" evidence="1">
    <location>
        <begin position="123"/>
        <end position="158"/>
    </location>
</feature>
<dbReference type="VEuPathDB" id="FungiDB:CPAG_03601"/>
<keyword evidence="2" id="KW-1133">Transmembrane helix</keyword>
<evidence type="ECO:0000313" key="4">
    <source>
        <dbReference type="Proteomes" id="UP000054567"/>
    </source>
</evidence>
<evidence type="ECO:0000313" key="3">
    <source>
        <dbReference type="EMBL" id="KMM67266.1"/>
    </source>
</evidence>
<dbReference type="AlphaFoldDB" id="A0A0J6F2Y9"/>
<dbReference type="Pfam" id="PF12929">
    <property type="entry name" value="Mid1"/>
    <property type="match status" value="1"/>
</dbReference>
<proteinExistence type="predicted"/>
<dbReference type="InterPro" id="IPR024338">
    <property type="entry name" value="MID1/Yam8"/>
</dbReference>
<dbReference type="PANTHER" id="PTHR39142">
    <property type="entry name" value="MID1P"/>
    <property type="match status" value="1"/>
</dbReference>
<dbReference type="OrthoDB" id="5405745at2759"/>
<dbReference type="Proteomes" id="UP000054567">
    <property type="component" value="Unassembled WGS sequence"/>
</dbReference>
<reference evidence="4" key="2">
    <citation type="journal article" date="2009" name="Genome Res.">
        <title>Comparative genomic analyses of the human fungal pathogens Coccidioides and their relatives.</title>
        <authorList>
            <person name="Sharpton T.J."/>
            <person name="Stajich J.E."/>
            <person name="Rounsley S.D."/>
            <person name="Gardner M.J."/>
            <person name="Wortman J.R."/>
            <person name="Jordar V.S."/>
            <person name="Maiti R."/>
            <person name="Kodira C.D."/>
            <person name="Neafsey D.E."/>
            <person name="Zeng Q."/>
            <person name="Hung C.-Y."/>
            <person name="McMahan C."/>
            <person name="Muszewska A."/>
            <person name="Grynberg M."/>
            <person name="Mandel M.A."/>
            <person name="Kellner E.M."/>
            <person name="Barker B.M."/>
            <person name="Galgiani J.N."/>
            <person name="Orbach M.J."/>
            <person name="Kirkland T.N."/>
            <person name="Cole G.T."/>
            <person name="Henn M.R."/>
            <person name="Birren B.W."/>
            <person name="Taylor J.W."/>
        </authorList>
    </citation>
    <scope>NUCLEOTIDE SEQUENCE [LARGE SCALE GENOMIC DNA]</scope>
    <source>
        <strain evidence="4">RMSCC 3488</strain>
    </source>
</reference>
<evidence type="ECO:0000256" key="2">
    <source>
        <dbReference type="SAM" id="Phobius"/>
    </source>
</evidence>
<feature type="transmembrane region" description="Helical" evidence="2">
    <location>
        <begin position="609"/>
        <end position="630"/>
    </location>
</feature>
<keyword evidence="2" id="KW-0472">Membrane</keyword>
<dbReference type="GO" id="GO:0005262">
    <property type="term" value="F:calcium channel activity"/>
    <property type="evidence" value="ECO:0007669"/>
    <property type="project" value="InterPro"/>
</dbReference>
<accession>A0A0J6F2Y9</accession>
<protein>
    <submittedName>
        <fullName evidence="3">Calcium channel MID1</fullName>
    </submittedName>
</protein>